<protein>
    <submittedName>
        <fullName evidence="2">Uncharacterized protein</fullName>
    </submittedName>
</protein>
<sequence>MIDERTSPPSDGPLPGSIRAVQLRLALLGRGDGGLVLFLLDLRVILDLPGLIGGLVGGDRLGVGGRHDIARVQFGHCPLHLEAFGARADLHPGAQLGLVEHVDDILVEQPDAARRGGLADRGRIHRAVDPVIGVLAAPVEIERPRAERVVEPAGQAPRQRPVKVGVVAHHVLRRRPGRVFDLARNHRIAGKALARLAHGDAEAHRPAGRDDVVEKPRIGIDDDRARCLGAGVIDPAAAVAVGQVVRIDRGNHPVAIGAGLVFGRHGGTRGHGGRGHRLLRAARKGRNEQHRKDNRMTTQRERQHDSTYS</sequence>
<dbReference type="AlphaFoldDB" id="A0A644X3J4"/>
<feature type="compositionally biased region" description="Basic and acidic residues" evidence="1">
    <location>
        <begin position="285"/>
        <end position="309"/>
    </location>
</feature>
<accession>A0A644X3J4</accession>
<name>A0A644X3J4_9ZZZZ</name>
<feature type="region of interest" description="Disordered" evidence="1">
    <location>
        <begin position="265"/>
        <end position="309"/>
    </location>
</feature>
<proteinExistence type="predicted"/>
<evidence type="ECO:0000256" key="1">
    <source>
        <dbReference type="SAM" id="MobiDB-lite"/>
    </source>
</evidence>
<organism evidence="2">
    <name type="scientific">bioreactor metagenome</name>
    <dbReference type="NCBI Taxonomy" id="1076179"/>
    <lineage>
        <taxon>unclassified sequences</taxon>
        <taxon>metagenomes</taxon>
        <taxon>ecological metagenomes</taxon>
    </lineage>
</organism>
<gene>
    <name evidence="2" type="ORF">SDC9_57054</name>
</gene>
<dbReference type="EMBL" id="VSSQ01001733">
    <property type="protein sequence ID" value="MPM10720.1"/>
    <property type="molecule type" value="Genomic_DNA"/>
</dbReference>
<feature type="compositionally biased region" description="Basic residues" evidence="1">
    <location>
        <begin position="266"/>
        <end position="284"/>
    </location>
</feature>
<evidence type="ECO:0000313" key="2">
    <source>
        <dbReference type="EMBL" id="MPM10720.1"/>
    </source>
</evidence>
<comment type="caution">
    <text evidence="2">The sequence shown here is derived from an EMBL/GenBank/DDBJ whole genome shotgun (WGS) entry which is preliminary data.</text>
</comment>
<reference evidence="2" key="1">
    <citation type="submission" date="2019-08" db="EMBL/GenBank/DDBJ databases">
        <authorList>
            <person name="Kucharzyk K."/>
            <person name="Murdoch R.W."/>
            <person name="Higgins S."/>
            <person name="Loffler F."/>
        </authorList>
    </citation>
    <scope>NUCLEOTIDE SEQUENCE</scope>
</reference>